<dbReference type="GO" id="GO:0012505">
    <property type="term" value="C:endomembrane system"/>
    <property type="evidence" value="ECO:0007669"/>
    <property type="project" value="TreeGrafter"/>
</dbReference>
<evidence type="ECO:0000256" key="2">
    <source>
        <dbReference type="ARBA" id="ARBA00009310"/>
    </source>
</evidence>
<feature type="transmembrane region" description="Helical" evidence="6">
    <location>
        <begin position="416"/>
        <end position="434"/>
    </location>
</feature>
<evidence type="ECO:0000256" key="3">
    <source>
        <dbReference type="ARBA" id="ARBA00022692"/>
    </source>
</evidence>
<dbReference type="OrthoDB" id="378564at2759"/>
<evidence type="ECO:0000256" key="4">
    <source>
        <dbReference type="ARBA" id="ARBA00022989"/>
    </source>
</evidence>
<evidence type="ECO:0000256" key="1">
    <source>
        <dbReference type="ARBA" id="ARBA00004141"/>
    </source>
</evidence>
<feature type="transmembrane region" description="Helical" evidence="6">
    <location>
        <begin position="496"/>
        <end position="513"/>
    </location>
</feature>
<feature type="transmembrane region" description="Helical" evidence="6">
    <location>
        <begin position="519"/>
        <end position="540"/>
    </location>
</feature>
<evidence type="ECO:0000256" key="5">
    <source>
        <dbReference type="ARBA" id="ARBA00023136"/>
    </source>
</evidence>
<evidence type="ECO:0000313" key="7">
    <source>
        <dbReference type="EMBL" id="GMH97868.1"/>
    </source>
</evidence>
<name>A0A9W7C428_9STRA</name>
<dbReference type="Proteomes" id="UP001165085">
    <property type="component" value="Unassembled WGS sequence"/>
</dbReference>
<dbReference type="PANTHER" id="PTHR21347">
    <property type="entry name" value="CLEFT LIP AND PALATE ASSOCIATED TRANSMEMBRANE PROTEIN-RELATED"/>
    <property type="match status" value="1"/>
</dbReference>
<keyword evidence="3 6" id="KW-0812">Transmembrane</keyword>
<proteinExistence type="inferred from homology"/>
<keyword evidence="5 6" id="KW-0472">Membrane</keyword>
<keyword evidence="4 6" id="KW-1133">Transmembrane helix</keyword>
<dbReference type="AlphaFoldDB" id="A0A9W7C428"/>
<keyword evidence="8" id="KW-1185">Reference proteome</keyword>
<dbReference type="GO" id="GO:0016020">
    <property type="term" value="C:membrane"/>
    <property type="evidence" value="ECO:0007669"/>
    <property type="project" value="UniProtKB-SubCell"/>
</dbReference>
<organism evidence="7 8">
    <name type="scientific">Triparma strigata</name>
    <dbReference type="NCBI Taxonomy" id="1606541"/>
    <lineage>
        <taxon>Eukaryota</taxon>
        <taxon>Sar</taxon>
        <taxon>Stramenopiles</taxon>
        <taxon>Ochrophyta</taxon>
        <taxon>Bolidophyceae</taxon>
        <taxon>Parmales</taxon>
        <taxon>Triparmaceae</taxon>
        <taxon>Triparma</taxon>
    </lineage>
</organism>
<evidence type="ECO:0000313" key="8">
    <source>
        <dbReference type="Proteomes" id="UP001165085"/>
    </source>
</evidence>
<comment type="similarity">
    <text evidence="2">Belongs to the CLPTM1 family.</text>
</comment>
<dbReference type="InterPro" id="IPR008429">
    <property type="entry name" value="CLPTM1"/>
</dbReference>
<sequence>MLPANPGSGEVGTLMLGNAAKFPLWVSRQGTHEVYMASNWSAEAASHLQKVLVSVLHTSPIVSPTMPSCSSLLIPLSTLLALFYLYTTITTFSHILYPLSSPLYADIVKTSKTRVHPWFTEGNIKYKLVLCDGSTRNSCISSATSTTLKEGQILYDEETFDSEKIPITLTSQPETKAKSTQASLSQQIKDYGLLVGTYKYLTPSTTPSTIHTLDPFTLSTSSYLNLTLTFTNSNSQEYTITSTSPLLQTSQKTRFPLNQLLNPPNLTTTQYIPQHTFHLSLTSSVYPYELSGDLSVQRLSKSTFVSVPTLSKLPFTEFESNLNLGETVGVMVEVKKVGLERLRLYNHFGGALEAQKELGFEQKDIDDIRSMITDTSINYLILILIATVTHTVLEVASVKSSYVFWRDNESLEGLSLIYVLGDFFSQGVLLLFLINEDSSIFVTFPSFLSLLLAGWKSVKCLGFSISTSGLKFTRLDNKTASEAETINYDMIAIKTVLKYLSPVMVLYLVVAGFEEYKSIYDYVITNLSSIIYFIGFAILCPQLFINYRLKSVEALPWRALCYKFSSTFIDDIFAVVIRMPLSSRLACFRDDIVFFGLCYQRWIYKIDESRVAEGQDDIVQQKKKKKE</sequence>
<protein>
    <submittedName>
        <fullName evidence="7">Uncharacterized protein</fullName>
    </submittedName>
</protein>
<gene>
    <name evidence="7" type="ORF">TrST_g11253</name>
</gene>
<comment type="caution">
    <text evidence="7">The sequence shown here is derived from an EMBL/GenBank/DDBJ whole genome shotgun (WGS) entry which is preliminary data.</text>
</comment>
<comment type="subcellular location">
    <subcellularLocation>
        <location evidence="1">Membrane</location>
        <topology evidence="1">Multi-pass membrane protein</topology>
    </subcellularLocation>
</comment>
<feature type="transmembrane region" description="Helical" evidence="6">
    <location>
        <begin position="377"/>
        <end position="396"/>
    </location>
</feature>
<dbReference type="EMBL" id="BRXY01000503">
    <property type="protein sequence ID" value="GMH97868.1"/>
    <property type="molecule type" value="Genomic_DNA"/>
</dbReference>
<accession>A0A9W7C428</accession>
<dbReference type="PANTHER" id="PTHR21347:SF0">
    <property type="entry name" value="LIPID SCRAMBLASE CLPTM1L"/>
    <property type="match status" value="1"/>
</dbReference>
<dbReference type="Pfam" id="PF05602">
    <property type="entry name" value="CLPTM1"/>
    <property type="match status" value="1"/>
</dbReference>
<reference evidence="8" key="1">
    <citation type="journal article" date="2023" name="Commun. Biol.">
        <title>Genome analysis of Parmales, the sister group of diatoms, reveals the evolutionary specialization of diatoms from phago-mixotrophs to photoautotrophs.</title>
        <authorList>
            <person name="Ban H."/>
            <person name="Sato S."/>
            <person name="Yoshikawa S."/>
            <person name="Yamada K."/>
            <person name="Nakamura Y."/>
            <person name="Ichinomiya M."/>
            <person name="Sato N."/>
            <person name="Blanc-Mathieu R."/>
            <person name="Endo H."/>
            <person name="Kuwata A."/>
            <person name="Ogata H."/>
        </authorList>
    </citation>
    <scope>NUCLEOTIDE SEQUENCE [LARGE SCALE GENOMIC DNA]</scope>
    <source>
        <strain evidence="8">NIES 3701</strain>
    </source>
</reference>
<evidence type="ECO:0000256" key="6">
    <source>
        <dbReference type="SAM" id="Phobius"/>
    </source>
</evidence>